<dbReference type="Pfam" id="PF01151">
    <property type="entry name" value="ELO"/>
    <property type="match status" value="1"/>
</dbReference>
<comment type="subcellular location">
    <subcellularLocation>
        <location evidence="1">Membrane</location>
        <topology evidence="1">Multi-pass membrane protein</topology>
    </subcellularLocation>
</comment>
<evidence type="ECO:0000256" key="11">
    <source>
        <dbReference type="RuleBase" id="RU361115"/>
    </source>
</evidence>
<evidence type="ECO:0000256" key="3">
    <source>
        <dbReference type="ARBA" id="ARBA00022516"/>
    </source>
</evidence>
<dbReference type="InterPro" id="IPR002076">
    <property type="entry name" value="ELO_fam"/>
</dbReference>
<dbReference type="InterPro" id="IPR029069">
    <property type="entry name" value="HotDog_dom_sf"/>
</dbReference>
<keyword evidence="9 11" id="KW-0472">Membrane</keyword>
<dbReference type="GO" id="GO:0042761">
    <property type="term" value="P:very long-chain fatty acid biosynthetic process"/>
    <property type="evidence" value="ECO:0007669"/>
    <property type="project" value="TreeGrafter"/>
</dbReference>
<evidence type="ECO:0000256" key="6">
    <source>
        <dbReference type="ARBA" id="ARBA00022832"/>
    </source>
</evidence>
<evidence type="ECO:0000256" key="7">
    <source>
        <dbReference type="ARBA" id="ARBA00022989"/>
    </source>
</evidence>
<gene>
    <name evidence="12" type="ORF">L596_014412</name>
</gene>
<dbReference type="GO" id="GO:0005789">
    <property type="term" value="C:endoplasmic reticulum membrane"/>
    <property type="evidence" value="ECO:0007669"/>
    <property type="project" value="TreeGrafter"/>
</dbReference>
<reference evidence="12 13" key="1">
    <citation type="journal article" date="2015" name="Genome Biol.">
        <title>Comparative genomics of Steinernema reveals deeply conserved gene regulatory networks.</title>
        <authorList>
            <person name="Dillman A.R."/>
            <person name="Macchietto M."/>
            <person name="Porter C.F."/>
            <person name="Rogers A."/>
            <person name="Williams B."/>
            <person name="Antoshechkin I."/>
            <person name="Lee M.M."/>
            <person name="Goodwin Z."/>
            <person name="Lu X."/>
            <person name="Lewis E.E."/>
            <person name="Goodrich-Blair H."/>
            <person name="Stock S.P."/>
            <person name="Adams B.J."/>
            <person name="Sternberg P.W."/>
            <person name="Mortazavi A."/>
        </authorList>
    </citation>
    <scope>NUCLEOTIDE SEQUENCE [LARGE SCALE GENOMIC DNA]</scope>
    <source>
        <strain evidence="12 13">ALL</strain>
    </source>
</reference>
<feature type="transmembrane region" description="Helical" evidence="11">
    <location>
        <begin position="64"/>
        <end position="86"/>
    </location>
</feature>
<evidence type="ECO:0000313" key="13">
    <source>
        <dbReference type="Proteomes" id="UP000298663"/>
    </source>
</evidence>
<comment type="caution">
    <text evidence="12">The sequence shown here is derived from an EMBL/GenBank/DDBJ whole genome shotgun (WGS) entry which is preliminary data.</text>
</comment>
<evidence type="ECO:0000256" key="1">
    <source>
        <dbReference type="ARBA" id="ARBA00004141"/>
    </source>
</evidence>
<dbReference type="STRING" id="34508.A0A4U5NCS6"/>
<dbReference type="PANTHER" id="PTHR11157">
    <property type="entry name" value="FATTY ACID ACYL TRANSFERASE-RELATED"/>
    <property type="match status" value="1"/>
</dbReference>
<protein>
    <recommendedName>
        <fullName evidence="11">Elongation of very long chain fatty acids protein</fullName>
        <ecNumber evidence="11">2.3.1.199</ecNumber>
    </recommendedName>
    <alternativeName>
        <fullName evidence="11">Very-long-chain 3-oxoacyl-CoA synthase</fullName>
    </alternativeName>
</protein>
<comment type="catalytic activity">
    <reaction evidence="11">
        <text>a very-long-chain acyl-CoA + malonyl-CoA + H(+) = a very-long-chain 3-oxoacyl-CoA + CO2 + CoA</text>
        <dbReference type="Rhea" id="RHEA:32727"/>
        <dbReference type="ChEBI" id="CHEBI:15378"/>
        <dbReference type="ChEBI" id="CHEBI:16526"/>
        <dbReference type="ChEBI" id="CHEBI:57287"/>
        <dbReference type="ChEBI" id="CHEBI:57384"/>
        <dbReference type="ChEBI" id="CHEBI:90725"/>
        <dbReference type="ChEBI" id="CHEBI:90736"/>
        <dbReference type="EC" id="2.3.1.199"/>
    </reaction>
</comment>
<dbReference type="AlphaFoldDB" id="A0A4U5NCS6"/>
<dbReference type="Gene3D" id="3.10.129.10">
    <property type="entry name" value="Hotdog Thioesterase"/>
    <property type="match status" value="1"/>
</dbReference>
<accession>A0A4U5NCS6</accession>
<comment type="caution">
    <text evidence="11">Lacks conserved residue(s) required for the propagation of feature annotation.</text>
</comment>
<comment type="similarity">
    <text evidence="11">Belongs to the ELO family.</text>
</comment>
<evidence type="ECO:0000256" key="4">
    <source>
        <dbReference type="ARBA" id="ARBA00022679"/>
    </source>
</evidence>
<evidence type="ECO:0000313" key="12">
    <source>
        <dbReference type="EMBL" id="TKR80323.1"/>
    </source>
</evidence>
<dbReference type="PANTHER" id="PTHR11157:SF17">
    <property type="entry name" value="ELONGATION OF VERY LONG CHAIN FATTY ACIDS PROTEIN 6"/>
    <property type="match status" value="1"/>
</dbReference>
<keyword evidence="3 11" id="KW-0444">Lipid biosynthesis</keyword>
<keyword evidence="4 11" id="KW-0808">Transferase</keyword>
<keyword evidence="13" id="KW-1185">Reference proteome</keyword>
<keyword evidence="8 11" id="KW-0443">Lipid metabolism</keyword>
<keyword evidence="6 11" id="KW-0276">Fatty acid metabolism</keyword>
<dbReference type="GO" id="GO:0019367">
    <property type="term" value="P:fatty acid elongation, saturated fatty acid"/>
    <property type="evidence" value="ECO:0007669"/>
    <property type="project" value="TreeGrafter"/>
</dbReference>
<evidence type="ECO:0000256" key="2">
    <source>
        <dbReference type="ARBA" id="ARBA00005194"/>
    </source>
</evidence>
<reference evidence="12 13" key="2">
    <citation type="journal article" date="2019" name="G3 (Bethesda)">
        <title>Hybrid Assembly of the Genome of the Entomopathogenic Nematode Steinernema carpocapsae Identifies the X-Chromosome.</title>
        <authorList>
            <person name="Serra L."/>
            <person name="Macchietto M."/>
            <person name="Macias-Munoz A."/>
            <person name="McGill C.J."/>
            <person name="Rodriguez I.M."/>
            <person name="Rodriguez B."/>
            <person name="Murad R."/>
            <person name="Mortazavi A."/>
        </authorList>
    </citation>
    <scope>NUCLEOTIDE SEQUENCE [LARGE SCALE GENOMIC DNA]</scope>
    <source>
        <strain evidence="12 13">ALL</strain>
    </source>
</reference>
<dbReference type="GO" id="GO:0030148">
    <property type="term" value="P:sphingolipid biosynthetic process"/>
    <property type="evidence" value="ECO:0007669"/>
    <property type="project" value="TreeGrafter"/>
</dbReference>
<proteinExistence type="inferred from homology"/>
<organism evidence="12 13">
    <name type="scientific">Steinernema carpocapsae</name>
    <name type="common">Entomopathogenic nematode</name>
    <dbReference type="NCBI Taxonomy" id="34508"/>
    <lineage>
        <taxon>Eukaryota</taxon>
        <taxon>Metazoa</taxon>
        <taxon>Ecdysozoa</taxon>
        <taxon>Nematoda</taxon>
        <taxon>Chromadorea</taxon>
        <taxon>Rhabditida</taxon>
        <taxon>Tylenchina</taxon>
        <taxon>Panagrolaimomorpha</taxon>
        <taxon>Strongyloidoidea</taxon>
        <taxon>Steinernematidae</taxon>
        <taxon>Steinernema</taxon>
    </lineage>
</organism>
<evidence type="ECO:0000256" key="8">
    <source>
        <dbReference type="ARBA" id="ARBA00023098"/>
    </source>
</evidence>
<evidence type="ECO:0000256" key="9">
    <source>
        <dbReference type="ARBA" id="ARBA00023136"/>
    </source>
</evidence>
<dbReference type="GO" id="GO:0009922">
    <property type="term" value="F:fatty acid elongase activity"/>
    <property type="evidence" value="ECO:0007669"/>
    <property type="project" value="UniProtKB-EC"/>
</dbReference>
<dbReference type="GO" id="GO:0034626">
    <property type="term" value="P:fatty acid elongation, polyunsaturated fatty acid"/>
    <property type="evidence" value="ECO:0007669"/>
    <property type="project" value="TreeGrafter"/>
</dbReference>
<dbReference type="Proteomes" id="UP000298663">
    <property type="component" value="Unassembled WGS sequence"/>
</dbReference>
<keyword evidence="10 11" id="KW-0275">Fatty acid biosynthesis</keyword>
<evidence type="ECO:0000256" key="10">
    <source>
        <dbReference type="ARBA" id="ARBA00023160"/>
    </source>
</evidence>
<sequence>MPSKEVVGFDDQAAAQWVHSHRAHMILLEIAYVVTVINGAEFFKRRLAHVDTVILNKGNLIWNGFNAFASGVLFLCLLPEFLYSLLFTGFYGSICETRNLYTGRLSGWAIFMFTLSKAWELGDTVWLLARQRPVSSLHFYHHVAVLFEVWISYRSAGSIARWGIIMNLGLHTVMYSYFVAQTLDRNARRMASFITMAQIVQFAISILMLFRVCYSVERSMQLSVNAQVLDVETGDCETTNTFQFTFTADKEVPIVTPRTYADGMLYLEAKRHFDVSKW</sequence>
<feature type="transmembrane region" description="Helical" evidence="11">
    <location>
        <begin position="23"/>
        <end position="43"/>
    </location>
</feature>
<dbReference type="EMBL" id="AZBU02000004">
    <property type="protein sequence ID" value="TKR80323.1"/>
    <property type="molecule type" value="Genomic_DNA"/>
</dbReference>
<dbReference type="GO" id="GO:0034625">
    <property type="term" value="P:fatty acid elongation, monounsaturated fatty acid"/>
    <property type="evidence" value="ECO:0007669"/>
    <property type="project" value="TreeGrafter"/>
</dbReference>
<evidence type="ECO:0000256" key="5">
    <source>
        <dbReference type="ARBA" id="ARBA00022692"/>
    </source>
</evidence>
<comment type="pathway">
    <text evidence="2">Lipid metabolism; fatty acid biosynthesis.</text>
</comment>
<feature type="transmembrane region" description="Helical" evidence="11">
    <location>
        <begin position="159"/>
        <end position="178"/>
    </location>
</feature>
<dbReference type="OrthoDB" id="434092at2759"/>
<dbReference type="EC" id="2.3.1.199" evidence="11"/>
<name>A0A4U5NCS6_STECR</name>
<dbReference type="UniPathway" id="UPA00094"/>
<feature type="transmembrane region" description="Helical" evidence="11">
    <location>
        <begin position="190"/>
        <end position="210"/>
    </location>
</feature>
<keyword evidence="5 11" id="KW-0812">Transmembrane</keyword>
<dbReference type="SUPFAM" id="SSF54637">
    <property type="entry name" value="Thioesterase/thiol ester dehydrase-isomerase"/>
    <property type="match status" value="1"/>
</dbReference>
<keyword evidence="7 11" id="KW-1133">Transmembrane helix</keyword>